<dbReference type="Gene3D" id="2.40.30.170">
    <property type="match status" value="1"/>
</dbReference>
<feature type="domain" description="Heavy metal binding" evidence="4">
    <location>
        <begin position="51"/>
        <end position="77"/>
    </location>
</feature>
<feature type="domain" description="DUF3347" evidence="3">
    <location>
        <begin position="461"/>
        <end position="551"/>
    </location>
</feature>
<comment type="caution">
    <text evidence="8">The sequence shown here is derived from an EMBL/GenBank/DDBJ whole genome shotgun (WGS) entry which is preliminary data.</text>
</comment>
<evidence type="ECO:0000259" key="3">
    <source>
        <dbReference type="Pfam" id="PF11827"/>
    </source>
</evidence>
<dbReference type="InterPro" id="IPR058792">
    <property type="entry name" value="Beta-barrel_RND_2"/>
</dbReference>
<evidence type="ECO:0000256" key="2">
    <source>
        <dbReference type="SAM" id="Phobius"/>
    </source>
</evidence>
<evidence type="ECO:0000313" key="8">
    <source>
        <dbReference type="EMBL" id="MDN5214582.1"/>
    </source>
</evidence>
<evidence type="ECO:0000313" key="9">
    <source>
        <dbReference type="Proteomes" id="UP001172083"/>
    </source>
</evidence>
<evidence type="ECO:0000259" key="7">
    <source>
        <dbReference type="Pfam" id="PF25975"/>
    </source>
</evidence>
<dbReference type="InterPro" id="IPR045800">
    <property type="entry name" value="HMBD"/>
</dbReference>
<dbReference type="Pfam" id="PF25975">
    <property type="entry name" value="CzcB_C"/>
    <property type="match status" value="1"/>
</dbReference>
<keyword evidence="2" id="KW-0812">Transmembrane</keyword>
<keyword evidence="1" id="KW-0813">Transport</keyword>
<feature type="domain" description="CusB-like beta-barrel" evidence="6">
    <location>
        <begin position="252"/>
        <end position="322"/>
    </location>
</feature>
<dbReference type="EMBL" id="JAUJEB010000005">
    <property type="protein sequence ID" value="MDN5214582.1"/>
    <property type="molecule type" value="Genomic_DNA"/>
</dbReference>
<reference evidence="8" key="1">
    <citation type="submission" date="2023-06" db="EMBL/GenBank/DDBJ databases">
        <title>Genomic of Agaribacillus aureum.</title>
        <authorList>
            <person name="Wang G."/>
        </authorList>
    </citation>
    <scope>NUCLEOTIDE SEQUENCE</scope>
    <source>
        <strain evidence="8">BMA12</strain>
    </source>
</reference>
<dbReference type="InterPro" id="IPR021782">
    <property type="entry name" value="DUF3347"/>
</dbReference>
<dbReference type="Proteomes" id="UP001172083">
    <property type="component" value="Unassembled WGS sequence"/>
</dbReference>
<dbReference type="Pfam" id="PF25919">
    <property type="entry name" value="BSH_CusB"/>
    <property type="match status" value="1"/>
</dbReference>
<dbReference type="SUPFAM" id="SSF111369">
    <property type="entry name" value="HlyD-like secretion proteins"/>
    <property type="match status" value="1"/>
</dbReference>
<accession>A0ABT8LA18</accession>
<dbReference type="Pfam" id="PF25954">
    <property type="entry name" value="Beta-barrel_RND_2"/>
    <property type="match status" value="1"/>
</dbReference>
<keyword evidence="2" id="KW-0472">Membrane</keyword>
<dbReference type="Gene3D" id="2.40.420.20">
    <property type="match status" value="1"/>
</dbReference>
<dbReference type="InterPro" id="IPR058790">
    <property type="entry name" value="BSH_CusB"/>
</dbReference>
<sequence length="598" mass="66980">MKKINIKKIGIYFGLVIIGGLFGWLISDSSAPETPTSSHQDHGHNTQAEIWTCSMHPQIREKEKGHCPICGMDLVPVATLSATVGDNEVQMTEAAMQLANIQTVKVSAGAFTKAIKLQGVVNPDERRLFSVTAHFDGRVERLYADFTGQYIKKGQKLATLYSPDLVTAQKELFEAIKLKDSNPSFYQAAIHKLELWKLTNSQINGIIEKGEPQFYFDVYAHRSGTIQRKNISEGEHVMDGMIMFEIADLSHVWILFEAYENDLPWIAVGDSISFRIPSIPGQQLKSVISFIDPVANKQTRTVSIRTELANPDNQLKPEMFVEGIVHARLRGADSSLIIPKSAVLWTGKRAIVYVKQPHYQQPTFQFREIELGADAGEYFVVQSGLIEGEEVAANGVFKIDAAAQLQGKASMMNPQATKTAEMHNHGTMQQTPVKKNNQVEESVSNNNFEVKDSFKDQLKHVFEMYLPVKDALIESDVKKAGQMSQTLMEAIRKVDMKLVQGTAHHRWMQDLEVLQSATAMILKAEALDVARVALSQLSDQLYHTLVEFKVKDLGAFRQFCPMAFDFKGAYWLSNSDEILNPYFGDEMLTCGNIDEVLK</sequence>
<feature type="domain" description="CusB-like barrel-sandwich hybrid" evidence="5">
    <location>
        <begin position="131"/>
        <end position="247"/>
    </location>
</feature>
<protein>
    <submittedName>
        <fullName evidence="8">Efflux RND transporter periplasmic adaptor subunit</fullName>
    </submittedName>
</protein>
<evidence type="ECO:0000259" key="5">
    <source>
        <dbReference type="Pfam" id="PF25919"/>
    </source>
</evidence>
<keyword evidence="9" id="KW-1185">Reference proteome</keyword>
<feature type="domain" description="CzcB-like C-terminal circularly permuted SH3-like" evidence="7">
    <location>
        <begin position="337"/>
        <end position="398"/>
    </location>
</feature>
<keyword evidence="2" id="KW-1133">Transmembrane helix</keyword>
<dbReference type="Pfam" id="PF19335">
    <property type="entry name" value="HMBD"/>
    <property type="match status" value="1"/>
</dbReference>
<dbReference type="InterPro" id="IPR058649">
    <property type="entry name" value="CzcB_C"/>
</dbReference>
<evidence type="ECO:0000259" key="6">
    <source>
        <dbReference type="Pfam" id="PF25954"/>
    </source>
</evidence>
<proteinExistence type="predicted"/>
<dbReference type="PANTHER" id="PTHR30097:SF15">
    <property type="entry name" value="CATION EFFLUX SYSTEM PROTEIN CUSB"/>
    <property type="match status" value="1"/>
</dbReference>
<evidence type="ECO:0000259" key="4">
    <source>
        <dbReference type="Pfam" id="PF19335"/>
    </source>
</evidence>
<dbReference type="PANTHER" id="PTHR30097">
    <property type="entry name" value="CATION EFFLUX SYSTEM PROTEIN CUSB"/>
    <property type="match status" value="1"/>
</dbReference>
<dbReference type="InterPro" id="IPR051909">
    <property type="entry name" value="MFP_Cation_Efflux"/>
</dbReference>
<evidence type="ECO:0000256" key="1">
    <source>
        <dbReference type="ARBA" id="ARBA00022448"/>
    </source>
</evidence>
<dbReference type="RefSeq" id="WP_346759921.1">
    <property type="nucleotide sequence ID" value="NZ_JAUJEB010000005.1"/>
</dbReference>
<dbReference type="Pfam" id="PF11827">
    <property type="entry name" value="DUF3347"/>
    <property type="match status" value="1"/>
</dbReference>
<feature type="transmembrane region" description="Helical" evidence="2">
    <location>
        <begin position="9"/>
        <end position="27"/>
    </location>
</feature>
<organism evidence="8 9">
    <name type="scientific">Agaribacillus aureus</name>
    <dbReference type="NCBI Taxonomy" id="3051825"/>
    <lineage>
        <taxon>Bacteria</taxon>
        <taxon>Pseudomonadati</taxon>
        <taxon>Bacteroidota</taxon>
        <taxon>Cytophagia</taxon>
        <taxon>Cytophagales</taxon>
        <taxon>Splendidivirgaceae</taxon>
        <taxon>Agaribacillus</taxon>
    </lineage>
</organism>
<name>A0ABT8LA18_9BACT</name>
<gene>
    <name evidence="8" type="ORF">QQ020_21055</name>
</gene>